<dbReference type="PROSITE" id="PS01007">
    <property type="entry name" value="TRANSPOSASE_MUTATOR"/>
    <property type="match status" value="1"/>
</dbReference>
<evidence type="ECO:0000259" key="6">
    <source>
        <dbReference type="Pfam" id="PF10551"/>
    </source>
</evidence>
<dbReference type="InterPro" id="IPR004332">
    <property type="entry name" value="Transposase_MuDR"/>
</dbReference>
<dbReference type="InterPro" id="IPR001207">
    <property type="entry name" value="Transposase_mutator"/>
</dbReference>
<feature type="domain" description="Transposase MuDR plant" evidence="5">
    <location>
        <begin position="227"/>
        <end position="289"/>
    </location>
</feature>
<evidence type="ECO:0000256" key="2">
    <source>
        <dbReference type="ARBA" id="ARBA00023125"/>
    </source>
</evidence>
<protein>
    <recommendedName>
        <fullName evidence="9">Transposase</fullName>
    </recommendedName>
</protein>
<evidence type="ECO:0000256" key="4">
    <source>
        <dbReference type="SAM" id="MobiDB-lite"/>
    </source>
</evidence>
<organism evidence="7 8">
    <name type="scientific">Centaurea solstitialis</name>
    <name type="common">yellow star-thistle</name>
    <dbReference type="NCBI Taxonomy" id="347529"/>
    <lineage>
        <taxon>Eukaryota</taxon>
        <taxon>Viridiplantae</taxon>
        <taxon>Streptophyta</taxon>
        <taxon>Embryophyta</taxon>
        <taxon>Tracheophyta</taxon>
        <taxon>Spermatophyta</taxon>
        <taxon>Magnoliopsida</taxon>
        <taxon>eudicotyledons</taxon>
        <taxon>Gunneridae</taxon>
        <taxon>Pentapetalae</taxon>
        <taxon>asterids</taxon>
        <taxon>campanulids</taxon>
        <taxon>Asterales</taxon>
        <taxon>Asteraceae</taxon>
        <taxon>Carduoideae</taxon>
        <taxon>Cardueae</taxon>
        <taxon>Centaureinae</taxon>
        <taxon>Centaurea</taxon>
    </lineage>
</organism>
<keyword evidence="1" id="KW-0815">Transposition</keyword>
<dbReference type="Proteomes" id="UP001172457">
    <property type="component" value="Chromosome 4"/>
</dbReference>
<reference evidence="7" key="1">
    <citation type="submission" date="2023-03" db="EMBL/GenBank/DDBJ databases">
        <title>Chromosome-scale reference genome and RAD-based genetic map of yellow starthistle (Centaurea solstitialis) reveal putative structural variation and QTLs associated with invader traits.</title>
        <authorList>
            <person name="Reatini B."/>
            <person name="Cang F.A."/>
            <person name="Jiang Q."/>
            <person name="Mckibben M.T.W."/>
            <person name="Barker M.S."/>
            <person name="Rieseberg L.H."/>
            <person name="Dlugosch K.M."/>
        </authorList>
    </citation>
    <scope>NUCLEOTIDE SEQUENCE</scope>
    <source>
        <strain evidence="7">CAN-66</strain>
        <tissue evidence="7">Leaf</tissue>
    </source>
</reference>
<sequence>MAELEAKKVQVQLYAQYDQDCEFCKTPHDHLSVKMHDNVYTTIGDDSTPRWEIMVQSPMIEQVAPSYKLTLKYGGFFRLARNSCRQVYCLGYRKSIYMETCTYNMSDLLEDVRKHYPSKSDQVLSILFLDKNAKEQSFIQLDSHENFMVMLSMYKDEAEVTIYVTADKFVQQSGDEVIEECDDGNDSDSNCPSEESYHSRHSSDDEYEFLNDESESVGYSKNKKGPTMKVNSKFPNVVSFRKALNHYALTNEFEYVIEKSDSTQLTACCDDKKCAWRIHASLTQDGITFEESIRFKVKKFVDTHSCTRSNKCVNKHATQGWIAEVVTDKLKSDGDVSCAELQKWLMRNYNVDVPYMRVFKGKELAYNDMYGKWDDSFLKIDDFKEEIRKRNLGSVVEIDFETKGDRNISCDFFLLQGFLHGCRPYIGLDACHLKGRFNGVLAAATSIDGNNGMFSVAYGVLESENTKSWTWFLESLKKAIGTPHGLVISSDMQKGLEVAITQVYPNVEHRECMRHLYSNFKKHFRGDFFMLKLWGAANTYNVSKHDRLLNEIASVRGEAIAYLNENHKKIWSRSKFGTEVKCDYITNNISETFNSWIGELRYKPNLGEYQVIRSGDNRAEVKCKDERWEVLLDEKK</sequence>
<dbReference type="InterPro" id="IPR018289">
    <property type="entry name" value="MULE_transposase_dom"/>
</dbReference>
<accession>A0AA38TCM7</accession>
<dbReference type="GO" id="GO:0006313">
    <property type="term" value="P:DNA transposition"/>
    <property type="evidence" value="ECO:0007669"/>
    <property type="project" value="InterPro"/>
</dbReference>
<dbReference type="PANTHER" id="PTHR31973">
    <property type="entry name" value="POLYPROTEIN, PUTATIVE-RELATED"/>
    <property type="match status" value="1"/>
</dbReference>
<evidence type="ECO:0008006" key="9">
    <source>
        <dbReference type="Google" id="ProtNLM"/>
    </source>
</evidence>
<keyword evidence="2" id="KW-0238">DNA-binding</keyword>
<gene>
    <name evidence="7" type="ORF">OSB04_016761</name>
</gene>
<evidence type="ECO:0000313" key="7">
    <source>
        <dbReference type="EMBL" id="KAJ9552716.1"/>
    </source>
</evidence>
<dbReference type="PANTHER" id="PTHR31973:SF188">
    <property type="entry name" value="POLYPROTEIN, PUTATIVE-RELATED"/>
    <property type="match status" value="1"/>
</dbReference>
<evidence type="ECO:0000256" key="1">
    <source>
        <dbReference type="ARBA" id="ARBA00022578"/>
    </source>
</evidence>
<feature type="region of interest" description="Disordered" evidence="4">
    <location>
        <begin position="180"/>
        <end position="205"/>
    </location>
</feature>
<dbReference type="GO" id="GO:0003677">
    <property type="term" value="F:DNA binding"/>
    <property type="evidence" value="ECO:0007669"/>
    <property type="project" value="UniProtKB-KW"/>
</dbReference>
<keyword evidence="3" id="KW-0233">DNA recombination</keyword>
<feature type="domain" description="MULE transposase" evidence="6">
    <location>
        <begin position="426"/>
        <end position="519"/>
    </location>
</feature>
<comment type="caution">
    <text evidence="7">The sequence shown here is derived from an EMBL/GenBank/DDBJ whole genome shotgun (WGS) entry which is preliminary data.</text>
</comment>
<evidence type="ECO:0000313" key="8">
    <source>
        <dbReference type="Proteomes" id="UP001172457"/>
    </source>
</evidence>
<evidence type="ECO:0000259" key="5">
    <source>
        <dbReference type="Pfam" id="PF03108"/>
    </source>
</evidence>
<dbReference type="Pfam" id="PF03108">
    <property type="entry name" value="DBD_Tnp_Mut"/>
    <property type="match status" value="1"/>
</dbReference>
<dbReference type="AlphaFoldDB" id="A0AA38TCM7"/>
<name>A0AA38TCM7_9ASTR</name>
<keyword evidence="8" id="KW-1185">Reference proteome</keyword>
<proteinExistence type="predicted"/>
<dbReference type="EMBL" id="JARYMX010000004">
    <property type="protein sequence ID" value="KAJ9552716.1"/>
    <property type="molecule type" value="Genomic_DNA"/>
</dbReference>
<dbReference type="GO" id="GO:0004803">
    <property type="term" value="F:transposase activity"/>
    <property type="evidence" value="ECO:0007669"/>
    <property type="project" value="InterPro"/>
</dbReference>
<evidence type="ECO:0000256" key="3">
    <source>
        <dbReference type="ARBA" id="ARBA00023172"/>
    </source>
</evidence>
<dbReference type="Pfam" id="PF10551">
    <property type="entry name" value="MULE"/>
    <property type="match status" value="1"/>
</dbReference>
<feature type="compositionally biased region" description="Basic and acidic residues" evidence="4">
    <location>
        <begin position="195"/>
        <end position="204"/>
    </location>
</feature>